<protein>
    <recommendedName>
        <fullName evidence="2">PAS domain-containing protein</fullName>
    </recommendedName>
</protein>
<dbReference type="AlphaFoldDB" id="A0A813KM25"/>
<dbReference type="Gene3D" id="2.40.10.480">
    <property type="match status" value="1"/>
</dbReference>
<sequence length="763" mass="83353">MRTDFGDPCRSVLEVRPQGNPSSGPENEGNRFRRGISEQDELKLQLPSCAPFEITGSSSDRLPVLPERAVLRTHMKAMQRASERYRAGDMASFYETLTASAFRVSNTSVTLANPELPDCPIVDVSRGFEQLTGYRRSEIVGRNCRWLNKGCPMCPESRVKLREASRQQKKFVGILTNRRKNGEVFQNLLVMSPLRIGNQFYLLAIQADVTNADVDLTGEQDRMHEELNEIVDAIFASIVNAWVAMHSHLDMLPLTRPVPYVEHQLRVLYQPEVYEQAKQQFVVLAPAEAPNSTRLSYVNTFLQVVDSTDEAGNKSSSGLFRRSYSEPSLNDESSMIGGSKRLPEEVLRESLRYLEVGQGPGPVARPRQVKDVEGRVRLAEEPLASEGSGLHPNGQDPSHQAKLGQGLSLSSAAPTVKWKYQGGGEVESSVVVGDKLVYSAAGKRIFALDRETGSEVWSFAAQQTILASGALAGGAFMVGADDHFFYALAEDTGKLLWKFEAGEAGEFTGGATVGEEEGVVYVGSADEKLHAYFLNGTKRFSFEATGAVCSTPALDKTGIYFGDDFGRFFKLDRATGKQIWRQQFPANIRAPARLEPDGIFLSIGDPDESQSGEILRLGYDGSTTWRSDCGRGGRHKCGSCWTAPAVIGDVVIGACGLDSKSEGFIWGLEKDSGKVRWKVQTGNDCQTSSPMVVGDAVVVGCTDGKLYAIGAQDGARRWHFEAQAGIWTTPAMDEHGTIFIGSHDGYVYALEGTSKAGRDAAEM</sequence>
<dbReference type="SUPFAM" id="SSF50998">
    <property type="entry name" value="Quinoprotein alcohol dehydrogenase-like"/>
    <property type="match status" value="2"/>
</dbReference>
<dbReference type="InterPro" id="IPR018391">
    <property type="entry name" value="PQQ_b-propeller_rpt"/>
</dbReference>
<name>A0A813KM25_POLGL</name>
<gene>
    <name evidence="3" type="ORF">PGLA2088_LOCUS35982</name>
</gene>
<dbReference type="SUPFAM" id="SSF55785">
    <property type="entry name" value="PYP-like sensor domain (PAS domain)"/>
    <property type="match status" value="1"/>
</dbReference>
<dbReference type="Pfam" id="PF13360">
    <property type="entry name" value="PQQ_2"/>
    <property type="match status" value="2"/>
</dbReference>
<dbReference type="CDD" id="cd00130">
    <property type="entry name" value="PAS"/>
    <property type="match status" value="1"/>
</dbReference>
<organism evidence="3 4">
    <name type="scientific">Polarella glacialis</name>
    <name type="common">Dinoflagellate</name>
    <dbReference type="NCBI Taxonomy" id="89957"/>
    <lineage>
        <taxon>Eukaryota</taxon>
        <taxon>Sar</taxon>
        <taxon>Alveolata</taxon>
        <taxon>Dinophyceae</taxon>
        <taxon>Suessiales</taxon>
        <taxon>Suessiaceae</taxon>
        <taxon>Polarella</taxon>
    </lineage>
</organism>
<dbReference type="InterPro" id="IPR002372">
    <property type="entry name" value="PQQ_rpt_dom"/>
</dbReference>
<feature type="domain" description="PAS" evidence="2">
    <location>
        <begin position="121"/>
        <end position="143"/>
    </location>
</feature>
<dbReference type="Gene3D" id="2.40.128.630">
    <property type="match status" value="1"/>
</dbReference>
<evidence type="ECO:0000313" key="3">
    <source>
        <dbReference type="EMBL" id="CAE8710518.1"/>
    </source>
</evidence>
<dbReference type="PANTHER" id="PTHR34512:SF30">
    <property type="entry name" value="OUTER MEMBRANE PROTEIN ASSEMBLY FACTOR BAMB"/>
    <property type="match status" value="1"/>
</dbReference>
<dbReference type="PROSITE" id="PS50112">
    <property type="entry name" value="PAS"/>
    <property type="match status" value="1"/>
</dbReference>
<evidence type="ECO:0000256" key="1">
    <source>
        <dbReference type="SAM" id="MobiDB-lite"/>
    </source>
</evidence>
<evidence type="ECO:0000313" key="4">
    <source>
        <dbReference type="Proteomes" id="UP000626109"/>
    </source>
</evidence>
<reference evidence="3" key="1">
    <citation type="submission" date="2021-02" db="EMBL/GenBank/DDBJ databases">
        <authorList>
            <person name="Dougan E. K."/>
            <person name="Rhodes N."/>
            <person name="Thang M."/>
            <person name="Chan C."/>
        </authorList>
    </citation>
    <scope>NUCLEOTIDE SEQUENCE</scope>
</reference>
<feature type="region of interest" description="Disordered" evidence="1">
    <location>
        <begin position="382"/>
        <end position="405"/>
    </location>
</feature>
<comment type="caution">
    <text evidence="3">The sequence shown here is derived from an EMBL/GenBank/DDBJ whole genome shotgun (WGS) entry which is preliminary data.</text>
</comment>
<dbReference type="Gene3D" id="3.30.450.20">
    <property type="entry name" value="PAS domain"/>
    <property type="match status" value="1"/>
</dbReference>
<dbReference type="EMBL" id="CAJNNW010032003">
    <property type="protein sequence ID" value="CAE8710518.1"/>
    <property type="molecule type" value="Genomic_DNA"/>
</dbReference>
<dbReference type="PANTHER" id="PTHR34512">
    <property type="entry name" value="CELL SURFACE PROTEIN"/>
    <property type="match status" value="1"/>
</dbReference>
<evidence type="ECO:0000259" key="2">
    <source>
        <dbReference type="PROSITE" id="PS50112"/>
    </source>
</evidence>
<dbReference type="InterPro" id="IPR011047">
    <property type="entry name" value="Quinoprotein_ADH-like_sf"/>
</dbReference>
<dbReference type="Pfam" id="PF13426">
    <property type="entry name" value="PAS_9"/>
    <property type="match status" value="1"/>
</dbReference>
<dbReference type="Gene3D" id="2.130.10.10">
    <property type="entry name" value="YVTN repeat-like/Quinoprotein amine dehydrogenase"/>
    <property type="match status" value="1"/>
</dbReference>
<dbReference type="NCBIfam" id="TIGR00229">
    <property type="entry name" value="sensory_box"/>
    <property type="match status" value="1"/>
</dbReference>
<accession>A0A813KM25</accession>
<dbReference type="InterPro" id="IPR000014">
    <property type="entry name" value="PAS"/>
</dbReference>
<proteinExistence type="predicted"/>
<dbReference type="InterPro" id="IPR015943">
    <property type="entry name" value="WD40/YVTN_repeat-like_dom_sf"/>
</dbReference>
<feature type="region of interest" description="Disordered" evidence="1">
    <location>
        <begin position="309"/>
        <end position="341"/>
    </location>
</feature>
<dbReference type="InterPro" id="IPR035965">
    <property type="entry name" value="PAS-like_dom_sf"/>
</dbReference>
<dbReference type="SMART" id="SM00564">
    <property type="entry name" value="PQQ"/>
    <property type="match status" value="7"/>
</dbReference>
<feature type="region of interest" description="Disordered" evidence="1">
    <location>
        <begin position="1"/>
        <end position="32"/>
    </location>
</feature>
<dbReference type="Proteomes" id="UP000626109">
    <property type="component" value="Unassembled WGS sequence"/>
</dbReference>